<dbReference type="STRING" id="404380.Gbem_1841"/>
<feature type="compositionally biased region" description="Low complexity" evidence="1">
    <location>
        <begin position="36"/>
        <end position="48"/>
    </location>
</feature>
<accession>B5EAZ5</accession>
<dbReference type="OrthoDB" id="5396082at2"/>
<dbReference type="SUPFAM" id="SSF49373">
    <property type="entry name" value="Invasin/intimin cell-adhesion fragments"/>
    <property type="match status" value="1"/>
</dbReference>
<keyword evidence="3" id="KW-1185">Reference proteome</keyword>
<dbReference type="PROSITE" id="PS51257">
    <property type="entry name" value="PROKAR_LIPOPROTEIN"/>
    <property type="match status" value="1"/>
</dbReference>
<dbReference type="RefSeq" id="WP_012530275.1">
    <property type="nucleotide sequence ID" value="NC_011146.1"/>
</dbReference>
<dbReference type="InterPro" id="IPR008964">
    <property type="entry name" value="Invasin/intimin_cell_adhesion"/>
</dbReference>
<dbReference type="KEGG" id="gbm:Gbem_1841"/>
<dbReference type="Proteomes" id="UP000008825">
    <property type="component" value="Chromosome"/>
</dbReference>
<dbReference type="AlphaFoldDB" id="B5EAZ5"/>
<proteinExistence type="predicted"/>
<reference evidence="2 3" key="2">
    <citation type="journal article" date="2010" name="BMC Genomics">
        <title>The genome of Geobacter bemidjiensis, exemplar for the subsurface clade of Geobacter species that predominate in Fe(III)-reducing subsurface environments.</title>
        <authorList>
            <person name="Aklujkar M."/>
            <person name="Young N.D."/>
            <person name="Holmes D."/>
            <person name="Chavan M."/>
            <person name="Risso C."/>
            <person name="Kiss H.E."/>
            <person name="Han C.S."/>
            <person name="Land M.L."/>
            <person name="Lovley D.R."/>
        </authorList>
    </citation>
    <scope>NUCLEOTIDE SEQUENCE [LARGE SCALE GENOMIC DNA]</scope>
    <source>
        <strain evidence="3">ATCC BAA-1014 / DSM 16622 / JCM 12645 / Bem</strain>
    </source>
</reference>
<dbReference type="HOGENOM" id="CLU_731068_0_0_7"/>
<sequence length="378" mass="38517">MEYLKPVFITLWAAICLVLGGCGSSSNGSFNPAPTPSQVSTSTPPSFSNTSSATGKFAIALAVDRPSLDANIGQLLATANIQGSDGATVENLPVTFSVAAGPATVDPALTTVPTDSNGKAMSIVTPGNVLSTTNVILMAATTIDGKLIRAYATFQIVRGTGTIEFVTSKAPTDPDGTLVTLDKTVDANFAGKTFEFMQQLPIKLTDANGNPRVGVPVTITVDNQLTGKASTIFKNPTVITDSAGKGIFNVGVVMTAPPQGVTHTDSIIYKAVTTEASGVPSLLTYTGFVVSMTTKYTPLAITPGSASFGSATDLSFTITGGIKPYSVSSSNPPLVSTLLQPDGSIVTAHLVDSSAWTAPVSISVTDAAGNTASASVAR</sequence>
<protein>
    <submittedName>
        <fullName evidence="2">Lipoprotein, putative</fullName>
    </submittedName>
</protein>
<evidence type="ECO:0000313" key="2">
    <source>
        <dbReference type="EMBL" id="ACH38856.2"/>
    </source>
</evidence>
<keyword evidence="2" id="KW-0449">Lipoprotein</keyword>
<evidence type="ECO:0000313" key="3">
    <source>
        <dbReference type="Proteomes" id="UP000008825"/>
    </source>
</evidence>
<reference evidence="2 3" key="1">
    <citation type="submission" date="2008-07" db="EMBL/GenBank/DDBJ databases">
        <title>Complete sequence of Geobacter bemidjiensis BEM.</title>
        <authorList>
            <consortium name="US DOE Joint Genome Institute"/>
            <person name="Lucas S."/>
            <person name="Copeland A."/>
            <person name="Lapidus A."/>
            <person name="Glavina del Rio T."/>
            <person name="Dalin E."/>
            <person name="Tice H."/>
            <person name="Bruce D."/>
            <person name="Goodwin L."/>
            <person name="Pitluck S."/>
            <person name="Kiss H."/>
            <person name="Brettin T."/>
            <person name="Detter J.C."/>
            <person name="Han C."/>
            <person name="Kuske C.R."/>
            <person name="Schmutz J."/>
            <person name="Larimer F."/>
            <person name="Land M."/>
            <person name="Hauser L."/>
            <person name="Kyrpides N."/>
            <person name="Lykidis A."/>
            <person name="Lovley D."/>
            <person name="Richardson P."/>
        </authorList>
    </citation>
    <scope>NUCLEOTIDE SEQUENCE [LARGE SCALE GENOMIC DNA]</scope>
    <source>
        <strain evidence="3">ATCC BAA-1014 / DSM 16622 / JCM 12645 / Bem</strain>
    </source>
</reference>
<evidence type="ECO:0000256" key="1">
    <source>
        <dbReference type="SAM" id="MobiDB-lite"/>
    </source>
</evidence>
<dbReference type="EMBL" id="CP001124">
    <property type="protein sequence ID" value="ACH38856.2"/>
    <property type="molecule type" value="Genomic_DNA"/>
</dbReference>
<gene>
    <name evidence="2" type="ordered locus">Gbem_1841</name>
</gene>
<feature type="region of interest" description="Disordered" evidence="1">
    <location>
        <begin position="29"/>
        <end position="48"/>
    </location>
</feature>
<name>B5EAZ5_CITBB</name>
<organism evidence="2 3">
    <name type="scientific">Citrifermentans bemidjiense (strain ATCC BAA-1014 / DSM 16622 / JCM 12645 / Bem)</name>
    <name type="common">Geobacter bemidjiensis</name>
    <dbReference type="NCBI Taxonomy" id="404380"/>
    <lineage>
        <taxon>Bacteria</taxon>
        <taxon>Pseudomonadati</taxon>
        <taxon>Thermodesulfobacteriota</taxon>
        <taxon>Desulfuromonadia</taxon>
        <taxon>Geobacterales</taxon>
        <taxon>Geobacteraceae</taxon>
        <taxon>Citrifermentans</taxon>
    </lineage>
</organism>